<keyword evidence="4 5" id="KW-0408">Iron</keyword>
<dbReference type="InterPro" id="IPR050121">
    <property type="entry name" value="Cytochrome_P450_monoxygenase"/>
</dbReference>
<evidence type="ECO:0000256" key="2">
    <source>
        <dbReference type="ARBA" id="ARBA00010617"/>
    </source>
</evidence>
<dbReference type="Gene3D" id="1.10.630.10">
    <property type="entry name" value="Cytochrome P450"/>
    <property type="match status" value="1"/>
</dbReference>
<evidence type="ECO:0000313" key="8">
    <source>
        <dbReference type="Proteomes" id="UP000481288"/>
    </source>
</evidence>
<evidence type="ECO:0000256" key="1">
    <source>
        <dbReference type="ARBA" id="ARBA00001971"/>
    </source>
</evidence>
<dbReference type="GO" id="GO:0005506">
    <property type="term" value="F:iron ion binding"/>
    <property type="evidence" value="ECO:0007669"/>
    <property type="project" value="InterPro"/>
</dbReference>
<keyword evidence="6" id="KW-0503">Monooxygenase</keyword>
<dbReference type="AlphaFoldDB" id="A0A7D8URD4"/>
<evidence type="ECO:0000256" key="4">
    <source>
        <dbReference type="ARBA" id="ARBA00023004"/>
    </source>
</evidence>
<gene>
    <name evidence="7" type="primary">CYP4Z1</name>
    <name evidence="7" type="ORF">LCER1_G004952</name>
</gene>
<dbReference type="InterPro" id="IPR001128">
    <property type="entry name" value="Cyt_P450"/>
</dbReference>
<dbReference type="InterPro" id="IPR017972">
    <property type="entry name" value="Cyt_P450_CS"/>
</dbReference>
<keyword evidence="8" id="KW-1185">Reference proteome</keyword>
<dbReference type="PANTHER" id="PTHR24305">
    <property type="entry name" value="CYTOCHROME P450"/>
    <property type="match status" value="1"/>
</dbReference>
<dbReference type="SUPFAM" id="SSF48264">
    <property type="entry name" value="Cytochrome P450"/>
    <property type="match status" value="1"/>
</dbReference>
<proteinExistence type="inferred from homology"/>
<dbReference type="PANTHER" id="PTHR24305:SF166">
    <property type="entry name" value="CYTOCHROME P450 12A4, MITOCHONDRIAL-RELATED"/>
    <property type="match status" value="1"/>
</dbReference>
<dbReference type="InterPro" id="IPR002401">
    <property type="entry name" value="Cyt_P450_E_grp-I"/>
</dbReference>
<keyword evidence="5 6" id="KW-0349">Heme</keyword>
<comment type="similarity">
    <text evidence="2 6">Belongs to the cytochrome P450 family.</text>
</comment>
<organism evidence="7 8">
    <name type="scientific">Lachnellula cervina</name>
    <dbReference type="NCBI Taxonomy" id="1316786"/>
    <lineage>
        <taxon>Eukaryota</taxon>
        <taxon>Fungi</taxon>
        <taxon>Dikarya</taxon>
        <taxon>Ascomycota</taxon>
        <taxon>Pezizomycotina</taxon>
        <taxon>Leotiomycetes</taxon>
        <taxon>Helotiales</taxon>
        <taxon>Lachnaceae</taxon>
        <taxon>Lachnellula</taxon>
    </lineage>
</organism>
<dbReference type="GO" id="GO:0016705">
    <property type="term" value="F:oxidoreductase activity, acting on paired donors, with incorporation or reduction of molecular oxygen"/>
    <property type="evidence" value="ECO:0007669"/>
    <property type="project" value="InterPro"/>
</dbReference>
<accession>A0A7D8URD4</accession>
<dbReference type="InterPro" id="IPR036396">
    <property type="entry name" value="Cyt_P450_sf"/>
</dbReference>
<keyword evidence="3 5" id="KW-0479">Metal-binding</keyword>
<dbReference type="PRINTS" id="PR00463">
    <property type="entry name" value="EP450I"/>
</dbReference>
<evidence type="ECO:0000256" key="3">
    <source>
        <dbReference type="ARBA" id="ARBA00022723"/>
    </source>
</evidence>
<feature type="binding site" description="axial binding residue" evidence="5">
    <location>
        <position position="469"/>
    </location>
    <ligand>
        <name>heme</name>
        <dbReference type="ChEBI" id="CHEBI:30413"/>
    </ligand>
    <ligandPart>
        <name>Fe</name>
        <dbReference type="ChEBI" id="CHEBI:18248"/>
    </ligandPart>
</feature>
<comment type="cofactor">
    <cofactor evidence="1 5">
        <name>heme</name>
        <dbReference type="ChEBI" id="CHEBI:30413"/>
    </cofactor>
</comment>
<sequence length="549" mass="61834">MGSIIFGALAGLGGLVALGLSLQVSKWRHNYRIALLTGFPVYYSPIAQVWRIWKSGYEPFQEAGADTFILATPSGNILWSSDNAIIRDLLTQSHVDTPVEFMTFFNVWGPTLSSVQGNEWKAHRRAVTAGFGPAINRTVWEETQHQTETLAAHWIENHNAVIPVVRYWTSRLALHIISSGFFGMRLEWDDKTAAPLPPGHQLALHVALPNFIERLSVFFVVPTGLLGRLPWKKFRDTYLSFTETTKYFEEFRAQVMDNIEVVAAKKSKTLLESVVLSGVASKDPLPKESVMGDIFLTLLAGHETTGGTLGFIYLLMAIYPEYQQRMQKELDNQLGTRPVNEWTLEKDYQILRQGYVGAIQKEVLYVYNPASFTMRKALKPVTLVDSHGRPHHIPENTLALINNAGAARNPNNWDRPKVPAERSAALSDSPALYINPDRWLTEVNEDDDSRSKNHDRATWTAFGAGARACPGKEFANVELISAMATLFKFYSLELVVEKKTKDECNGDEKLAWEKTRDKAIKMLYDDIEANISIGIYKEIPIRIFKRTGT</sequence>
<protein>
    <submittedName>
        <fullName evidence="7">Cytochrome P450</fullName>
    </submittedName>
</protein>
<reference evidence="7 8" key="1">
    <citation type="submission" date="2018-05" db="EMBL/GenBank/DDBJ databases">
        <title>Whole genome sequencing for identification of molecular markers to develop diagnostic detection tools for the regulated plant pathogen Lachnellula willkommii.</title>
        <authorList>
            <person name="Giroux E."/>
            <person name="Bilodeau G."/>
        </authorList>
    </citation>
    <scope>NUCLEOTIDE SEQUENCE [LARGE SCALE GENOMIC DNA]</scope>
    <source>
        <strain evidence="7 8">CBS 625.97</strain>
    </source>
</reference>
<dbReference type="GO" id="GO:0004497">
    <property type="term" value="F:monooxygenase activity"/>
    <property type="evidence" value="ECO:0007669"/>
    <property type="project" value="UniProtKB-KW"/>
</dbReference>
<dbReference type="Pfam" id="PF00067">
    <property type="entry name" value="p450"/>
    <property type="match status" value="1"/>
</dbReference>
<dbReference type="OrthoDB" id="1470350at2759"/>
<dbReference type="PRINTS" id="PR00385">
    <property type="entry name" value="P450"/>
</dbReference>
<dbReference type="GO" id="GO:0020037">
    <property type="term" value="F:heme binding"/>
    <property type="evidence" value="ECO:0007669"/>
    <property type="project" value="InterPro"/>
</dbReference>
<evidence type="ECO:0000256" key="5">
    <source>
        <dbReference type="PIRSR" id="PIRSR602401-1"/>
    </source>
</evidence>
<keyword evidence="6" id="KW-0560">Oxidoreductase</keyword>
<evidence type="ECO:0000256" key="6">
    <source>
        <dbReference type="RuleBase" id="RU000461"/>
    </source>
</evidence>
<evidence type="ECO:0000313" key="7">
    <source>
        <dbReference type="EMBL" id="TVY55159.1"/>
    </source>
</evidence>
<dbReference type="PROSITE" id="PS00086">
    <property type="entry name" value="CYTOCHROME_P450"/>
    <property type="match status" value="1"/>
</dbReference>
<comment type="caution">
    <text evidence="7">The sequence shown here is derived from an EMBL/GenBank/DDBJ whole genome shotgun (WGS) entry which is preliminary data.</text>
</comment>
<name>A0A7D8URD4_9HELO</name>
<dbReference type="EMBL" id="QGMG01000268">
    <property type="protein sequence ID" value="TVY55159.1"/>
    <property type="molecule type" value="Genomic_DNA"/>
</dbReference>
<dbReference type="Proteomes" id="UP000481288">
    <property type="component" value="Unassembled WGS sequence"/>
</dbReference>